<evidence type="ECO:0000313" key="4">
    <source>
        <dbReference type="EMBL" id="CAD8123611.1"/>
    </source>
</evidence>
<dbReference type="Pfam" id="PF00415">
    <property type="entry name" value="RCC1"/>
    <property type="match status" value="1"/>
</dbReference>
<dbReference type="PANTHER" id="PTHR45622">
    <property type="entry name" value="UBIQUITIN-PROTEIN LIGASE E3A-RELATED"/>
    <property type="match status" value="1"/>
</dbReference>
<dbReference type="PROSITE" id="PS50012">
    <property type="entry name" value="RCC1_3"/>
    <property type="match status" value="1"/>
</dbReference>
<reference evidence="4" key="1">
    <citation type="submission" date="2021-01" db="EMBL/GenBank/DDBJ databases">
        <authorList>
            <consortium name="Genoscope - CEA"/>
            <person name="William W."/>
        </authorList>
    </citation>
    <scope>NUCLEOTIDE SEQUENCE</scope>
</reference>
<feature type="compositionally biased region" description="Polar residues" evidence="3">
    <location>
        <begin position="622"/>
        <end position="653"/>
    </location>
</feature>
<feature type="region of interest" description="Disordered" evidence="3">
    <location>
        <begin position="593"/>
        <end position="653"/>
    </location>
</feature>
<feature type="repeat" description="RCC1" evidence="2">
    <location>
        <begin position="245"/>
        <end position="299"/>
    </location>
</feature>
<dbReference type="Proteomes" id="UP000692954">
    <property type="component" value="Unassembled WGS sequence"/>
</dbReference>
<proteinExistence type="predicted"/>
<dbReference type="EMBL" id="CAJJDN010000146">
    <property type="protein sequence ID" value="CAD8123611.1"/>
    <property type="molecule type" value="Genomic_DNA"/>
</dbReference>
<evidence type="ECO:0000313" key="5">
    <source>
        <dbReference type="Proteomes" id="UP000692954"/>
    </source>
</evidence>
<comment type="caution">
    <text evidence="4">The sequence shown here is derived from an EMBL/GenBank/DDBJ whole genome shotgun (WGS) entry which is preliminary data.</text>
</comment>
<evidence type="ECO:0000256" key="3">
    <source>
        <dbReference type="SAM" id="MobiDB-lite"/>
    </source>
</evidence>
<dbReference type="OrthoDB" id="10256179at2759"/>
<dbReference type="InterPro" id="IPR000408">
    <property type="entry name" value="Reg_chr_condens"/>
</dbReference>
<dbReference type="PANTHER" id="PTHR45622:SF70">
    <property type="entry name" value="SECRETION-REGULATING GUANINE NUCLEOTIDE EXCHANGE FACTOR"/>
    <property type="match status" value="1"/>
</dbReference>
<organism evidence="4 5">
    <name type="scientific">Paramecium sonneborni</name>
    <dbReference type="NCBI Taxonomy" id="65129"/>
    <lineage>
        <taxon>Eukaryota</taxon>
        <taxon>Sar</taxon>
        <taxon>Alveolata</taxon>
        <taxon>Ciliophora</taxon>
        <taxon>Intramacronucleata</taxon>
        <taxon>Oligohymenophorea</taxon>
        <taxon>Peniculida</taxon>
        <taxon>Parameciidae</taxon>
        <taxon>Paramecium</taxon>
    </lineage>
</organism>
<accession>A0A8S1R657</accession>
<dbReference type="InterPro" id="IPR051709">
    <property type="entry name" value="Ub-ligase/GTPase-reg"/>
</dbReference>
<gene>
    <name evidence="4" type="ORF">PSON_ATCC_30995.1.T1460037</name>
</gene>
<keyword evidence="5" id="KW-1185">Reference proteome</keyword>
<evidence type="ECO:0008006" key="6">
    <source>
        <dbReference type="Google" id="ProtNLM"/>
    </source>
</evidence>
<keyword evidence="1" id="KW-0677">Repeat</keyword>
<evidence type="ECO:0000256" key="2">
    <source>
        <dbReference type="PROSITE-ProRule" id="PRU00235"/>
    </source>
</evidence>
<dbReference type="GO" id="GO:0005737">
    <property type="term" value="C:cytoplasm"/>
    <property type="evidence" value="ECO:0007669"/>
    <property type="project" value="TreeGrafter"/>
</dbReference>
<evidence type="ECO:0000256" key="1">
    <source>
        <dbReference type="ARBA" id="ARBA00022737"/>
    </source>
</evidence>
<sequence>MDVMWINGLGYFQRLFNKMQENNKNINEKSQFCIRQRLQQEIINNKQQRSINEQWQFVKIKVVFFIGRNDLVNSKQMGSVNNIELEARIVKIFGQFRSFFLKGEKDEIWVFGENQYGQLGLGMICDVQKKPLKLEQNYKLISCSESYGYGYDDDDRLYCWGDTKFNCLQQQQKGKCLGVRGVSQLNAQNERFYYISEGNLYGQGFTNILGIRMNKVSIGNAVLIMNKVKKIACSNTHALILDEKNQVYSWGNGKNGELGLQMSDYSYNTLVQCPTRIIQLQDISDVQCGISYSLVLNYEGVMYEWGNGLKSMSFEDALKIKQVYVSNNYCNIRKIEVSLKQAACVDQVGRLYQWNHSNAIPSYVNTEIRCEQFICGDNIVLFIANQQANQVSQHFKQQIKDKVLKYKQYVELKNNKIRNIYYDDNKKTKCLQEINSRILEQQVKQMKPEDFLFTRLQRKQPMYIQQIKRRSTIQFPDTSTETNKSINKKRSSTIRLEQSQQLIPTLIQTNKPHDKIKQSQKEIKDIKDQWQLFRKLSLDSNSAPLFKTKIPLHILNTKLYQAIEIDKVSDLILESERLNPLYIPYSSHIIRSQSISQSNKQQQQQQQQQQQSNTQRQSRSITKSQTLTEQTSIIKSQQNTQQNQSLHTQNQNEFIQDPNIMKYEYVKRIHNGFHEKLLMDNLMTKEQCFLPIKWKRLKDDTKIYQTKYQKMQERLLQKQREAKQLIKINDA</sequence>
<name>A0A8S1R657_9CILI</name>
<feature type="compositionally biased region" description="Low complexity" evidence="3">
    <location>
        <begin position="593"/>
        <end position="621"/>
    </location>
</feature>
<protein>
    <recommendedName>
        <fullName evidence="6">Regulator of chromosome condensation 1/beta-lactamase-inhibitor protein II</fullName>
    </recommendedName>
</protein>
<dbReference type="AlphaFoldDB" id="A0A8S1R657"/>